<evidence type="ECO:0000313" key="2">
    <source>
        <dbReference type="Proteomes" id="UP000314294"/>
    </source>
</evidence>
<organism evidence="1 2">
    <name type="scientific">Liparis tanakae</name>
    <name type="common">Tanaka's snailfish</name>
    <dbReference type="NCBI Taxonomy" id="230148"/>
    <lineage>
        <taxon>Eukaryota</taxon>
        <taxon>Metazoa</taxon>
        <taxon>Chordata</taxon>
        <taxon>Craniata</taxon>
        <taxon>Vertebrata</taxon>
        <taxon>Euteleostomi</taxon>
        <taxon>Actinopterygii</taxon>
        <taxon>Neopterygii</taxon>
        <taxon>Teleostei</taxon>
        <taxon>Neoteleostei</taxon>
        <taxon>Acanthomorphata</taxon>
        <taxon>Eupercaria</taxon>
        <taxon>Perciformes</taxon>
        <taxon>Cottioidei</taxon>
        <taxon>Cottales</taxon>
        <taxon>Liparidae</taxon>
        <taxon>Liparis</taxon>
    </lineage>
</organism>
<dbReference type="Proteomes" id="UP000314294">
    <property type="component" value="Unassembled WGS sequence"/>
</dbReference>
<dbReference type="EMBL" id="SRLO01000252">
    <property type="protein sequence ID" value="TNN64468.1"/>
    <property type="molecule type" value="Genomic_DNA"/>
</dbReference>
<keyword evidence="2" id="KW-1185">Reference proteome</keyword>
<name>A0A4Z2HF19_9TELE</name>
<accession>A0A4Z2HF19</accession>
<evidence type="ECO:0000313" key="1">
    <source>
        <dbReference type="EMBL" id="TNN64468.1"/>
    </source>
</evidence>
<sequence>MDTPAAPVAPDTRVGVPFNMGLPSPIEDDVLAKEALPSCLGDEALVPEPNLPGGEDVVIGARLGKWAYTPVDRCSRAWLRGRGSTHEMRTDWGDMTRTLMSLGSYSGGSGQQKDTDKDILRSCSSMDNLFGAQNVTSSAKSVLLAAKAILRVARCGATQQLDAEGWDTPALPPSPPAAASPPELSAALFQKKNFQNPIMETTPIHTPLQWITDSILWENYGDEESFMSYSHQVQLGHMAQHQGPLAKLM</sequence>
<dbReference type="AlphaFoldDB" id="A0A4Z2HF19"/>
<proteinExistence type="predicted"/>
<protein>
    <submittedName>
        <fullName evidence="1">Uncharacterized protein</fullName>
    </submittedName>
</protein>
<gene>
    <name evidence="1" type="ORF">EYF80_025319</name>
</gene>
<comment type="caution">
    <text evidence="1">The sequence shown here is derived from an EMBL/GenBank/DDBJ whole genome shotgun (WGS) entry which is preliminary data.</text>
</comment>
<reference evidence="1 2" key="1">
    <citation type="submission" date="2019-03" db="EMBL/GenBank/DDBJ databases">
        <title>First draft genome of Liparis tanakae, snailfish: a comprehensive survey of snailfish specific genes.</title>
        <authorList>
            <person name="Kim W."/>
            <person name="Song I."/>
            <person name="Jeong J.-H."/>
            <person name="Kim D."/>
            <person name="Kim S."/>
            <person name="Ryu S."/>
            <person name="Song J.Y."/>
            <person name="Lee S.K."/>
        </authorList>
    </citation>
    <scope>NUCLEOTIDE SEQUENCE [LARGE SCALE GENOMIC DNA]</scope>
    <source>
        <tissue evidence="1">Muscle</tissue>
    </source>
</reference>